<evidence type="ECO:0000313" key="2">
    <source>
        <dbReference type="Proteomes" id="UP001055439"/>
    </source>
</evidence>
<accession>A0A9E7HLD0</accession>
<dbReference type="AlphaFoldDB" id="A0A9E7HLD0"/>
<sequence>MCRSASASKLIQLSLENYIDVDLDGGGYSPSPYSFAISFSWEQCVGIPKSLSQLVTTKDAFTHPLLPLPPLIYSHSEFSTTCKKCSITSPNLFMVTLALCSNGLLHDGDDVDELQLVPDVGP</sequence>
<gene>
    <name evidence="1" type="ORF">MUK42_03333</name>
</gene>
<evidence type="ECO:0000313" key="1">
    <source>
        <dbReference type="EMBL" id="URE35461.1"/>
    </source>
</evidence>
<organism evidence="1 2">
    <name type="scientific">Musa troglodytarum</name>
    <name type="common">fe'i banana</name>
    <dbReference type="NCBI Taxonomy" id="320322"/>
    <lineage>
        <taxon>Eukaryota</taxon>
        <taxon>Viridiplantae</taxon>
        <taxon>Streptophyta</taxon>
        <taxon>Embryophyta</taxon>
        <taxon>Tracheophyta</taxon>
        <taxon>Spermatophyta</taxon>
        <taxon>Magnoliopsida</taxon>
        <taxon>Liliopsida</taxon>
        <taxon>Zingiberales</taxon>
        <taxon>Musaceae</taxon>
        <taxon>Musa</taxon>
    </lineage>
</organism>
<dbReference type="EMBL" id="CP097510">
    <property type="protein sequence ID" value="URE35461.1"/>
    <property type="molecule type" value="Genomic_DNA"/>
</dbReference>
<keyword evidence="2" id="KW-1185">Reference proteome</keyword>
<proteinExistence type="predicted"/>
<protein>
    <submittedName>
        <fullName evidence="1">Uncharacterized protein</fullName>
    </submittedName>
</protein>
<reference evidence="1" key="1">
    <citation type="submission" date="2022-05" db="EMBL/GenBank/DDBJ databases">
        <title>The Musa troglodytarum L. genome provides insights into the mechanism of non-climacteric behaviour and enrichment of carotenoids.</title>
        <authorList>
            <person name="Wang J."/>
        </authorList>
    </citation>
    <scope>NUCLEOTIDE SEQUENCE</scope>
    <source>
        <tissue evidence="1">Leaf</tissue>
    </source>
</reference>
<dbReference type="Proteomes" id="UP001055439">
    <property type="component" value="Chromosome 8"/>
</dbReference>
<name>A0A9E7HLD0_9LILI</name>